<dbReference type="OrthoDB" id="1879at2759"/>
<dbReference type="AlphaFoldDB" id="A0A8J4R0W3"/>
<reference evidence="2" key="1">
    <citation type="submission" date="2020-03" db="EMBL/GenBank/DDBJ databases">
        <title>Castanea mollissima Vanexum genome sequencing.</title>
        <authorList>
            <person name="Staton M."/>
        </authorList>
    </citation>
    <scope>NUCLEOTIDE SEQUENCE</scope>
    <source>
        <tissue evidence="2">Leaf</tissue>
    </source>
</reference>
<keyword evidence="3" id="KW-1185">Reference proteome</keyword>
<accession>A0A8J4R0W3</accession>
<evidence type="ECO:0000313" key="3">
    <source>
        <dbReference type="Proteomes" id="UP000737018"/>
    </source>
</evidence>
<sequence>MIKREAKEATKRGELFDPSTKLEVKFLRNLIEEFLEVLDSTVFSQEQHVNEDNKIIDACGLKQVDDACVLYCERFMEFLIDLLSQLPTRR</sequence>
<evidence type="ECO:0000259" key="1">
    <source>
        <dbReference type="Pfam" id="PF16399"/>
    </source>
</evidence>
<feature type="domain" description="RNA helicase aquarius N-terminal" evidence="1">
    <location>
        <begin position="5"/>
        <end position="90"/>
    </location>
</feature>
<evidence type="ECO:0000313" key="2">
    <source>
        <dbReference type="EMBL" id="KAF3962910.1"/>
    </source>
</evidence>
<comment type="caution">
    <text evidence="2">The sequence shown here is derived from an EMBL/GenBank/DDBJ whole genome shotgun (WGS) entry which is preliminary data.</text>
</comment>
<name>A0A8J4R0W3_9ROSI</name>
<dbReference type="Pfam" id="PF16399">
    <property type="entry name" value="Aquarius_N_1st"/>
    <property type="match status" value="1"/>
</dbReference>
<proteinExistence type="predicted"/>
<dbReference type="Proteomes" id="UP000737018">
    <property type="component" value="Unassembled WGS sequence"/>
</dbReference>
<protein>
    <recommendedName>
        <fullName evidence="1">RNA helicase aquarius N-terminal domain-containing protein</fullName>
    </recommendedName>
</protein>
<dbReference type="EMBL" id="JRKL02001635">
    <property type="protein sequence ID" value="KAF3962910.1"/>
    <property type="molecule type" value="Genomic_DNA"/>
</dbReference>
<organism evidence="2 3">
    <name type="scientific">Castanea mollissima</name>
    <name type="common">Chinese chestnut</name>
    <dbReference type="NCBI Taxonomy" id="60419"/>
    <lineage>
        <taxon>Eukaryota</taxon>
        <taxon>Viridiplantae</taxon>
        <taxon>Streptophyta</taxon>
        <taxon>Embryophyta</taxon>
        <taxon>Tracheophyta</taxon>
        <taxon>Spermatophyta</taxon>
        <taxon>Magnoliopsida</taxon>
        <taxon>eudicotyledons</taxon>
        <taxon>Gunneridae</taxon>
        <taxon>Pentapetalae</taxon>
        <taxon>rosids</taxon>
        <taxon>fabids</taxon>
        <taxon>Fagales</taxon>
        <taxon>Fagaceae</taxon>
        <taxon>Castanea</taxon>
    </lineage>
</organism>
<dbReference type="InterPro" id="IPR032174">
    <property type="entry name" value="Aquarius_N"/>
</dbReference>
<gene>
    <name evidence="2" type="ORF">CMV_012628</name>
</gene>